<dbReference type="RefSeq" id="WP_369272725.1">
    <property type="nucleotide sequence ID" value="NZ_CP163432.1"/>
</dbReference>
<gene>
    <name evidence="2" type="ORF">AB5J55_24520</name>
</gene>
<dbReference type="AlphaFoldDB" id="A0AB39N3Z4"/>
<name>A0AB39N3Z4_9ACTN</name>
<reference evidence="2" key="1">
    <citation type="submission" date="2024-07" db="EMBL/GenBank/DDBJ databases">
        <authorList>
            <person name="Yu S.T."/>
        </authorList>
    </citation>
    <scope>NUCLEOTIDE SEQUENCE</scope>
    <source>
        <strain evidence="2">R11</strain>
    </source>
</reference>
<protein>
    <submittedName>
        <fullName evidence="2">Uncharacterized protein</fullName>
    </submittedName>
</protein>
<sequence length="103" mass="10829">MSVSPATESSFQEIGECGSHRQTGRRLHPCPLPGRTALDEDPLTAVGRAKSNAPKTSPKCFGWAPIDRSTTGGAASGVYAIAGDGIRDHFMAGYVTALERNLV</sequence>
<accession>A0AB39N3Z4</accession>
<organism evidence="2">
    <name type="scientific">Streptomyces sp. R11</name>
    <dbReference type="NCBI Taxonomy" id="3238625"/>
    <lineage>
        <taxon>Bacteria</taxon>
        <taxon>Bacillati</taxon>
        <taxon>Actinomycetota</taxon>
        <taxon>Actinomycetes</taxon>
        <taxon>Kitasatosporales</taxon>
        <taxon>Streptomycetaceae</taxon>
        <taxon>Streptomyces</taxon>
    </lineage>
</organism>
<proteinExistence type="predicted"/>
<evidence type="ECO:0000256" key="1">
    <source>
        <dbReference type="SAM" id="MobiDB-lite"/>
    </source>
</evidence>
<dbReference type="EMBL" id="CP163432">
    <property type="protein sequence ID" value="XDQ12566.1"/>
    <property type="molecule type" value="Genomic_DNA"/>
</dbReference>
<feature type="region of interest" description="Disordered" evidence="1">
    <location>
        <begin position="1"/>
        <end position="39"/>
    </location>
</feature>
<evidence type="ECO:0000313" key="2">
    <source>
        <dbReference type="EMBL" id="XDQ12566.1"/>
    </source>
</evidence>
<feature type="compositionally biased region" description="Polar residues" evidence="1">
    <location>
        <begin position="1"/>
        <end position="12"/>
    </location>
</feature>